<organism evidence="9 10">
    <name type="scientific">Qingshengfaniella alkalisoli</name>
    <dbReference type="NCBI Taxonomy" id="2599296"/>
    <lineage>
        <taxon>Bacteria</taxon>
        <taxon>Pseudomonadati</taxon>
        <taxon>Pseudomonadota</taxon>
        <taxon>Alphaproteobacteria</taxon>
        <taxon>Rhodobacterales</taxon>
        <taxon>Paracoccaceae</taxon>
        <taxon>Qingshengfaniella</taxon>
    </lineage>
</organism>
<evidence type="ECO:0000313" key="10">
    <source>
        <dbReference type="Proteomes" id="UP000318483"/>
    </source>
</evidence>
<comment type="subcellular location">
    <subcellularLocation>
        <location evidence="1">Cell membrane</location>
        <topology evidence="1">Multi-pass membrane protein</topology>
    </subcellularLocation>
</comment>
<gene>
    <name evidence="9" type="ORF">FPZ52_01795</name>
</gene>
<keyword evidence="5 8" id="KW-0812">Transmembrane</keyword>
<dbReference type="GO" id="GO:0022857">
    <property type="term" value="F:transmembrane transporter activity"/>
    <property type="evidence" value="ECO:0007669"/>
    <property type="project" value="InterPro"/>
</dbReference>
<feature type="transmembrane region" description="Helical" evidence="8">
    <location>
        <begin position="304"/>
        <end position="322"/>
    </location>
</feature>
<dbReference type="EMBL" id="CP042261">
    <property type="protein sequence ID" value="QDY68475.1"/>
    <property type="molecule type" value="Genomic_DNA"/>
</dbReference>
<evidence type="ECO:0000256" key="8">
    <source>
        <dbReference type="SAM" id="Phobius"/>
    </source>
</evidence>
<keyword evidence="4" id="KW-1003">Cell membrane</keyword>
<dbReference type="RefSeq" id="WP_146363131.1">
    <property type="nucleotide sequence ID" value="NZ_CP042261.1"/>
</dbReference>
<evidence type="ECO:0000256" key="1">
    <source>
        <dbReference type="ARBA" id="ARBA00004651"/>
    </source>
</evidence>
<dbReference type="Gene3D" id="1.10.3470.10">
    <property type="entry name" value="ABC transporter involved in vitamin B12 uptake, BtuC"/>
    <property type="match status" value="1"/>
</dbReference>
<dbReference type="PANTHER" id="PTHR30472">
    <property type="entry name" value="FERRIC ENTEROBACTIN TRANSPORT SYSTEM PERMEASE PROTEIN"/>
    <property type="match status" value="1"/>
</dbReference>
<dbReference type="InterPro" id="IPR037294">
    <property type="entry name" value="ABC_BtuC-like"/>
</dbReference>
<dbReference type="InterPro" id="IPR000522">
    <property type="entry name" value="ABC_transptr_permease_BtuC"/>
</dbReference>
<feature type="transmembrane region" description="Helical" evidence="8">
    <location>
        <begin position="229"/>
        <end position="261"/>
    </location>
</feature>
<keyword evidence="7 8" id="KW-0472">Membrane</keyword>
<evidence type="ECO:0000256" key="6">
    <source>
        <dbReference type="ARBA" id="ARBA00022989"/>
    </source>
</evidence>
<dbReference type="Proteomes" id="UP000318483">
    <property type="component" value="Chromosome"/>
</dbReference>
<feature type="transmembrane region" description="Helical" evidence="8">
    <location>
        <begin position="91"/>
        <end position="111"/>
    </location>
</feature>
<sequence length="330" mass="32887">MTRMRVPPVAVSLCAMGLLALLGLRFGARSDVHLGDLFLLFQPLDQTNAISVVLIELRLPRILCAVAVGGALGIAGALMQTATRNPLADPGLLGVNAGAAVGVVLTIIVAGHSAPSTLIIPALAGAALTTLLVWGLASLGTGMAALILAGAAVTGFLYAIIRGVLVLSQQALDVYRHWILGSLGNVSIEGLVTFLPMLLAGVAAAGLAARRLDALALGDDMGRTLGVGTGLTLALTLIAIACLCAAAVAIAGPIGFVGLIAPHMARRLGVSSTAGLAVQSALLGASLVLLADLAGRVILPGMEIQTGLCVALIGGPAIALIARGSGRLGQ</sequence>
<name>A0A5B8I5E0_9RHOB</name>
<keyword evidence="3" id="KW-0813">Transport</keyword>
<keyword evidence="10" id="KW-1185">Reference proteome</keyword>
<evidence type="ECO:0000256" key="5">
    <source>
        <dbReference type="ARBA" id="ARBA00022692"/>
    </source>
</evidence>
<evidence type="ECO:0000256" key="3">
    <source>
        <dbReference type="ARBA" id="ARBA00022448"/>
    </source>
</evidence>
<comment type="similarity">
    <text evidence="2">Belongs to the binding-protein-dependent transport system permease family. FecCD subfamily.</text>
</comment>
<evidence type="ECO:0000256" key="4">
    <source>
        <dbReference type="ARBA" id="ARBA00022475"/>
    </source>
</evidence>
<evidence type="ECO:0000256" key="2">
    <source>
        <dbReference type="ARBA" id="ARBA00007935"/>
    </source>
</evidence>
<protein>
    <submittedName>
        <fullName evidence="9">Iron ABC transporter permease</fullName>
    </submittedName>
</protein>
<dbReference type="KEGG" id="lit:FPZ52_01795"/>
<dbReference type="GO" id="GO:0005886">
    <property type="term" value="C:plasma membrane"/>
    <property type="evidence" value="ECO:0007669"/>
    <property type="project" value="UniProtKB-SubCell"/>
</dbReference>
<feature type="transmembrane region" description="Helical" evidence="8">
    <location>
        <begin position="186"/>
        <end position="209"/>
    </location>
</feature>
<dbReference type="PANTHER" id="PTHR30472:SF1">
    <property type="entry name" value="FE(3+) DICITRATE TRANSPORT SYSTEM PERMEASE PROTEIN FECC-RELATED"/>
    <property type="match status" value="1"/>
</dbReference>
<dbReference type="OrthoDB" id="9811975at2"/>
<dbReference type="SUPFAM" id="SSF81345">
    <property type="entry name" value="ABC transporter involved in vitamin B12 uptake, BtuC"/>
    <property type="match status" value="1"/>
</dbReference>
<dbReference type="CDD" id="cd06550">
    <property type="entry name" value="TM_ABC_iron-siderophores_like"/>
    <property type="match status" value="1"/>
</dbReference>
<evidence type="ECO:0000313" key="9">
    <source>
        <dbReference type="EMBL" id="QDY68475.1"/>
    </source>
</evidence>
<accession>A0A5B8I5E0</accession>
<proteinExistence type="inferred from homology"/>
<feature type="transmembrane region" description="Helical" evidence="8">
    <location>
        <begin position="118"/>
        <end position="137"/>
    </location>
</feature>
<dbReference type="AlphaFoldDB" id="A0A5B8I5E0"/>
<reference evidence="9 10" key="1">
    <citation type="submission" date="2019-07" db="EMBL/GenBank/DDBJ databases">
        <title>Litoreibacter alkalisoli sp. nov., isolated from saline-alkaline soil.</title>
        <authorList>
            <person name="Wang S."/>
            <person name="Xu L."/>
            <person name="Xing Y.-T."/>
            <person name="Sun J.-Q."/>
        </authorList>
    </citation>
    <scope>NUCLEOTIDE SEQUENCE [LARGE SCALE GENOMIC DNA]</scope>
    <source>
        <strain evidence="9 10">LN3S51</strain>
    </source>
</reference>
<feature type="transmembrane region" description="Helical" evidence="8">
    <location>
        <begin position="143"/>
        <end position="165"/>
    </location>
</feature>
<keyword evidence="6 8" id="KW-1133">Transmembrane helix</keyword>
<dbReference type="Pfam" id="PF01032">
    <property type="entry name" value="FecCD"/>
    <property type="match status" value="1"/>
</dbReference>
<evidence type="ECO:0000256" key="7">
    <source>
        <dbReference type="ARBA" id="ARBA00023136"/>
    </source>
</evidence>
<dbReference type="GO" id="GO:0033214">
    <property type="term" value="P:siderophore-iron import into cell"/>
    <property type="evidence" value="ECO:0007669"/>
    <property type="project" value="TreeGrafter"/>
</dbReference>
<feature type="transmembrane region" description="Helical" evidence="8">
    <location>
        <begin position="62"/>
        <end position="79"/>
    </location>
</feature>
<feature type="transmembrane region" description="Helical" evidence="8">
    <location>
        <begin position="273"/>
        <end position="298"/>
    </location>
</feature>